<evidence type="ECO:0000313" key="2">
    <source>
        <dbReference type="Proteomes" id="UP001159405"/>
    </source>
</evidence>
<protein>
    <recommendedName>
        <fullName evidence="3">Recombination activating protein 1</fullName>
    </recommendedName>
</protein>
<proteinExistence type="predicted"/>
<keyword evidence="2" id="KW-1185">Reference proteome</keyword>
<name>A0ABN8QUR1_9CNID</name>
<sequence length="72" mass="8747">RCHAENISINKYSKYKTFKKRCPKCTKNESWDGHNLTHQIDQLEVYKKKQDFFQSRIVKEINFIFCCSKSQR</sequence>
<dbReference type="Proteomes" id="UP001159405">
    <property type="component" value="Unassembled WGS sequence"/>
</dbReference>
<dbReference type="EMBL" id="CALNXK010000155">
    <property type="protein sequence ID" value="CAH3170299.1"/>
    <property type="molecule type" value="Genomic_DNA"/>
</dbReference>
<evidence type="ECO:0008006" key="3">
    <source>
        <dbReference type="Google" id="ProtNLM"/>
    </source>
</evidence>
<evidence type="ECO:0000313" key="1">
    <source>
        <dbReference type="EMBL" id="CAH3170299.1"/>
    </source>
</evidence>
<reference evidence="1 2" key="1">
    <citation type="submission" date="2022-05" db="EMBL/GenBank/DDBJ databases">
        <authorList>
            <consortium name="Genoscope - CEA"/>
            <person name="William W."/>
        </authorList>
    </citation>
    <scope>NUCLEOTIDE SEQUENCE [LARGE SCALE GENOMIC DNA]</scope>
</reference>
<gene>
    <name evidence="1" type="ORF">PLOB_00010697</name>
</gene>
<accession>A0ABN8QUR1</accession>
<feature type="non-terminal residue" evidence="1">
    <location>
        <position position="1"/>
    </location>
</feature>
<comment type="caution">
    <text evidence="1">The sequence shown here is derived from an EMBL/GenBank/DDBJ whole genome shotgun (WGS) entry which is preliminary data.</text>
</comment>
<organism evidence="1 2">
    <name type="scientific">Porites lobata</name>
    <dbReference type="NCBI Taxonomy" id="104759"/>
    <lineage>
        <taxon>Eukaryota</taxon>
        <taxon>Metazoa</taxon>
        <taxon>Cnidaria</taxon>
        <taxon>Anthozoa</taxon>
        <taxon>Hexacorallia</taxon>
        <taxon>Scleractinia</taxon>
        <taxon>Fungiina</taxon>
        <taxon>Poritidae</taxon>
        <taxon>Porites</taxon>
    </lineage>
</organism>